<comment type="caution">
    <text evidence="1">The sequence shown here is derived from an EMBL/GenBank/DDBJ whole genome shotgun (WGS) entry which is preliminary data.</text>
</comment>
<accession>A0A073JT26</accession>
<reference evidence="1 2" key="1">
    <citation type="submission" date="2014-06" db="EMBL/GenBank/DDBJ databases">
        <title>Draft genome sequence of Bacillus manliponensis JCM 15802 (MCCC 1A00708).</title>
        <authorList>
            <person name="Lai Q."/>
            <person name="Liu Y."/>
            <person name="Shao Z."/>
        </authorList>
    </citation>
    <scope>NUCLEOTIDE SEQUENCE [LARGE SCALE GENOMIC DNA]</scope>
    <source>
        <strain evidence="1 2">JCM 15802</strain>
    </source>
</reference>
<name>A0A073JT26_9BACI</name>
<dbReference type="AlphaFoldDB" id="A0A073JT26"/>
<dbReference type="OrthoDB" id="2362578at2"/>
<sequence length="82" mass="9331">MKFNKCEQETVMVFDMEKGCWCCFTNVPSHIQVFTSKVMEVSGLITILAEHEGTPTAIQVSLFKEDINLREALKKQCVMSEV</sequence>
<dbReference type="STRING" id="574376.BAMA_13035"/>
<evidence type="ECO:0000313" key="2">
    <source>
        <dbReference type="Proteomes" id="UP000027822"/>
    </source>
</evidence>
<proteinExistence type="predicted"/>
<keyword evidence="2" id="KW-1185">Reference proteome</keyword>
<dbReference type="EMBL" id="JOTN01000029">
    <property type="protein sequence ID" value="KEK17425.1"/>
    <property type="molecule type" value="Genomic_DNA"/>
</dbReference>
<evidence type="ECO:0000313" key="1">
    <source>
        <dbReference type="EMBL" id="KEK17425.1"/>
    </source>
</evidence>
<organism evidence="1 2">
    <name type="scientific">Bacillus manliponensis</name>
    <dbReference type="NCBI Taxonomy" id="574376"/>
    <lineage>
        <taxon>Bacteria</taxon>
        <taxon>Bacillati</taxon>
        <taxon>Bacillota</taxon>
        <taxon>Bacilli</taxon>
        <taxon>Bacillales</taxon>
        <taxon>Bacillaceae</taxon>
        <taxon>Bacillus</taxon>
        <taxon>Bacillus cereus group</taxon>
    </lineage>
</organism>
<protein>
    <submittedName>
        <fullName evidence="1">Uncharacterized protein</fullName>
    </submittedName>
</protein>
<gene>
    <name evidence="1" type="ORF">BAMA_13035</name>
</gene>
<dbReference type="Proteomes" id="UP000027822">
    <property type="component" value="Unassembled WGS sequence"/>
</dbReference>
<dbReference type="RefSeq" id="WP_034643328.1">
    <property type="nucleotide sequence ID" value="NZ_CBCSJC010000036.1"/>
</dbReference>